<dbReference type="Proteomes" id="UP000221168">
    <property type="component" value="Unassembled WGS sequence"/>
</dbReference>
<gene>
    <name evidence="7" type="ORF">CSC94_08790</name>
</gene>
<keyword evidence="2" id="KW-1003">Cell membrane</keyword>
<keyword evidence="4 6" id="KW-1133">Transmembrane helix</keyword>
<feature type="transmembrane region" description="Helical" evidence="6">
    <location>
        <begin position="176"/>
        <end position="197"/>
    </location>
</feature>
<dbReference type="InterPro" id="IPR001851">
    <property type="entry name" value="ABC_transp_permease"/>
</dbReference>
<accession>A0A2G1QQN6</accession>
<dbReference type="Pfam" id="PF02653">
    <property type="entry name" value="BPD_transp_2"/>
    <property type="match status" value="1"/>
</dbReference>
<keyword evidence="3 6" id="KW-0812">Transmembrane</keyword>
<dbReference type="AlphaFoldDB" id="A0A2G1QQN6"/>
<dbReference type="PANTHER" id="PTHR30482:SF10">
    <property type="entry name" value="HIGH-AFFINITY BRANCHED-CHAIN AMINO ACID TRANSPORT PROTEIN BRAE"/>
    <property type="match status" value="1"/>
</dbReference>
<dbReference type="GO" id="GO:0015658">
    <property type="term" value="F:branched-chain amino acid transmembrane transporter activity"/>
    <property type="evidence" value="ECO:0007669"/>
    <property type="project" value="InterPro"/>
</dbReference>
<feature type="transmembrane region" description="Helical" evidence="6">
    <location>
        <begin position="262"/>
        <end position="289"/>
    </location>
</feature>
<evidence type="ECO:0000313" key="7">
    <source>
        <dbReference type="EMBL" id="PHP67770.1"/>
    </source>
</evidence>
<feature type="transmembrane region" description="Helical" evidence="6">
    <location>
        <begin position="301"/>
        <end position="321"/>
    </location>
</feature>
<comment type="subcellular location">
    <subcellularLocation>
        <location evidence="1">Cell membrane</location>
        <topology evidence="1">Multi-pass membrane protein</topology>
    </subcellularLocation>
</comment>
<evidence type="ECO:0008006" key="9">
    <source>
        <dbReference type="Google" id="ProtNLM"/>
    </source>
</evidence>
<dbReference type="EMBL" id="PDVP01000003">
    <property type="protein sequence ID" value="PHP67770.1"/>
    <property type="molecule type" value="Genomic_DNA"/>
</dbReference>
<protein>
    <recommendedName>
        <fullName evidence="9">Branched-chain amino acid ABC transporter permease</fullName>
    </recommendedName>
</protein>
<feature type="transmembrane region" description="Helical" evidence="6">
    <location>
        <begin position="25"/>
        <end position="42"/>
    </location>
</feature>
<dbReference type="PANTHER" id="PTHR30482">
    <property type="entry name" value="HIGH-AFFINITY BRANCHED-CHAIN AMINO ACID TRANSPORT SYSTEM PERMEASE"/>
    <property type="match status" value="1"/>
</dbReference>
<evidence type="ECO:0000256" key="5">
    <source>
        <dbReference type="ARBA" id="ARBA00023136"/>
    </source>
</evidence>
<feature type="transmembrane region" description="Helical" evidence="6">
    <location>
        <begin position="74"/>
        <end position="95"/>
    </location>
</feature>
<evidence type="ECO:0000256" key="4">
    <source>
        <dbReference type="ARBA" id="ARBA00022989"/>
    </source>
</evidence>
<feature type="transmembrane region" description="Helical" evidence="6">
    <location>
        <begin position="47"/>
        <end position="68"/>
    </location>
</feature>
<feature type="transmembrane region" description="Helical" evidence="6">
    <location>
        <begin position="102"/>
        <end position="124"/>
    </location>
</feature>
<reference evidence="7 8" key="1">
    <citation type="submission" date="2017-10" db="EMBL/GenBank/DDBJ databases">
        <title>Sedimentibacterium mangrovi gen. nov., sp. nov., a novel member of family Phyllobacteriacea isolated from mangrove sediment.</title>
        <authorList>
            <person name="Liao H."/>
            <person name="Tian Y."/>
        </authorList>
    </citation>
    <scope>NUCLEOTIDE SEQUENCE [LARGE SCALE GENOMIC DNA]</scope>
    <source>
        <strain evidence="7 8">X9-2-2</strain>
    </source>
</reference>
<feature type="transmembrane region" description="Helical" evidence="6">
    <location>
        <begin position="130"/>
        <end position="149"/>
    </location>
</feature>
<dbReference type="CDD" id="cd06581">
    <property type="entry name" value="TM_PBP1_LivM_like"/>
    <property type="match status" value="1"/>
</dbReference>
<proteinExistence type="predicted"/>
<dbReference type="InterPro" id="IPR043428">
    <property type="entry name" value="LivM-like"/>
</dbReference>
<evidence type="ECO:0000256" key="3">
    <source>
        <dbReference type="ARBA" id="ARBA00022692"/>
    </source>
</evidence>
<keyword evidence="5 6" id="KW-0472">Membrane</keyword>
<comment type="caution">
    <text evidence="7">The sequence shown here is derived from an EMBL/GenBank/DDBJ whole genome shotgun (WGS) entry which is preliminary data.</text>
</comment>
<feature type="transmembrane region" description="Helical" evidence="6">
    <location>
        <begin position="230"/>
        <end position="250"/>
    </location>
</feature>
<dbReference type="GO" id="GO:0005886">
    <property type="term" value="C:plasma membrane"/>
    <property type="evidence" value="ECO:0007669"/>
    <property type="project" value="UniProtKB-SubCell"/>
</dbReference>
<evidence type="ECO:0000313" key="8">
    <source>
        <dbReference type="Proteomes" id="UP000221168"/>
    </source>
</evidence>
<keyword evidence="8" id="KW-1185">Reference proteome</keyword>
<name>A0A2G1QQN6_9HYPH</name>
<evidence type="ECO:0000256" key="6">
    <source>
        <dbReference type="SAM" id="Phobius"/>
    </source>
</evidence>
<evidence type="ECO:0000256" key="1">
    <source>
        <dbReference type="ARBA" id="ARBA00004651"/>
    </source>
</evidence>
<sequence>MPAGLAGAGAGGTARPKVTTFATELGRIAAIGLFFAVCLFLFRSDPFILNMMAYTFLFAALSTSWNIIGGFGGQFSLGHGVFFAIGAYTTANLYFHWQVSPWLSLIPGMILASIVAVAVSWPTFRLKGPFFAIATLALNEVAFVLATYFDSVTGGPRGMLLPFKAGLVNMVFTSRLPYAIIMVGFLLISLVVAAYVLRGRLGYYLQAVHLDEDAARAAGIDVLKVKLTGMAISAALTGIGGALFAMYLRFVDPPTVLNIQDIGVKFLLIALIGGVGTLYGPLLGALLIIPLESYLRATLGGTIPGINLLILGGLLVLFALFMRRGIFGALQGAWERYRGARS</sequence>
<evidence type="ECO:0000256" key="2">
    <source>
        <dbReference type="ARBA" id="ARBA00022475"/>
    </source>
</evidence>
<organism evidence="7 8">
    <name type="scientific">Zhengella mangrovi</name>
    <dbReference type="NCBI Taxonomy" id="1982044"/>
    <lineage>
        <taxon>Bacteria</taxon>
        <taxon>Pseudomonadati</taxon>
        <taxon>Pseudomonadota</taxon>
        <taxon>Alphaproteobacteria</taxon>
        <taxon>Hyphomicrobiales</taxon>
        <taxon>Notoacmeibacteraceae</taxon>
        <taxon>Zhengella</taxon>
    </lineage>
</organism>